<organism evidence="1 2">
    <name type="scientific">Cichorium intybus</name>
    <name type="common">Chicory</name>
    <dbReference type="NCBI Taxonomy" id="13427"/>
    <lineage>
        <taxon>Eukaryota</taxon>
        <taxon>Viridiplantae</taxon>
        <taxon>Streptophyta</taxon>
        <taxon>Embryophyta</taxon>
        <taxon>Tracheophyta</taxon>
        <taxon>Spermatophyta</taxon>
        <taxon>Magnoliopsida</taxon>
        <taxon>eudicotyledons</taxon>
        <taxon>Gunneridae</taxon>
        <taxon>Pentapetalae</taxon>
        <taxon>asterids</taxon>
        <taxon>campanulids</taxon>
        <taxon>Asterales</taxon>
        <taxon>Asteraceae</taxon>
        <taxon>Cichorioideae</taxon>
        <taxon>Cichorieae</taxon>
        <taxon>Cichoriinae</taxon>
        <taxon>Cichorium</taxon>
    </lineage>
</organism>
<reference evidence="1 2" key="2">
    <citation type="journal article" date="2022" name="Mol. Ecol. Resour.">
        <title>The genomes of chicory, endive, great burdock and yacon provide insights into Asteraceae paleo-polyploidization history and plant inulin production.</title>
        <authorList>
            <person name="Fan W."/>
            <person name="Wang S."/>
            <person name="Wang H."/>
            <person name="Wang A."/>
            <person name="Jiang F."/>
            <person name="Liu H."/>
            <person name="Zhao H."/>
            <person name="Xu D."/>
            <person name="Zhang Y."/>
        </authorList>
    </citation>
    <scope>NUCLEOTIDE SEQUENCE [LARGE SCALE GENOMIC DNA]</scope>
    <source>
        <strain evidence="2">cv. Punajuju</strain>
        <tissue evidence="1">Leaves</tissue>
    </source>
</reference>
<dbReference type="Proteomes" id="UP001055811">
    <property type="component" value="Linkage Group LG01"/>
</dbReference>
<gene>
    <name evidence="1" type="ORF">L2E82_01764</name>
</gene>
<name>A0ACB9H124_CICIN</name>
<accession>A0ACB9H124</accession>
<comment type="caution">
    <text evidence="1">The sequence shown here is derived from an EMBL/GenBank/DDBJ whole genome shotgun (WGS) entry which is preliminary data.</text>
</comment>
<protein>
    <submittedName>
        <fullName evidence="1">Uncharacterized protein</fullName>
    </submittedName>
</protein>
<evidence type="ECO:0000313" key="1">
    <source>
        <dbReference type="EMBL" id="KAI3788981.1"/>
    </source>
</evidence>
<proteinExistence type="predicted"/>
<sequence>MEVDKLRIERCGTRFWALDDAENSIALEEPVVKIKRNFDGRGEGENEDVKMAGRDRRALFDLCYIKYGRC</sequence>
<evidence type="ECO:0000313" key="2">
    <source>
        <dbReference type="Proteomes" id="UP001055811"/>
    </source>
</evidence>
<reference evidence="2" key="1">
    <citation type="journal article" date="2022" name="Mol. Ecol. Resour.">
        <title>The genomes of chicory, endive, great burdock and yacon provide insights into Asteraceae palaeo-polyploidization history and plant inulin production.</title>
        <authorList>
            <person name="Fan W."/>
            <person name="Wang S."/>
            <person name="Wang H."/>
            <person name="Wang A."/>
            <person name="Jiang F."/>
            <person name="Liu H."/>
            <person name="Zhao H."/>
            <person name="Xu D."/>
            <person name="Zhang Y."/>
        </authorList>
    </citation>
    <scope>NUCLEOTIDE SEQUENCE [LARGE SCALE GENOMIC DNA]</scope>
    <source>
        <strain evidence="2">cv. Punajuju</strain>
    </source>
</reference>
<keyword evidence="2" id="KW-1185">Reference proteome</keyword>
<dbReference type="EMBL" id="CM042009">
    <property type="protein sequence ID" value="KAI3788981.1"/>
    <property type="molecule type" value="Genomic_DNA"/>
</dbReference>